<reference evidence="1" key="2">
    <citation type="submission" date="2021-09" db="EMBL/GenBank/DDBJ databases">
        <authorList>
            <person name="Gilroy R."/>
        </authorList>
    </citation>
    <scope>NUCLEOTIDE SEQUENCE</scope>
    <source>
        <strain evidence="1">CHK124-7917</strain>
    </source>
</reference>
<protein>
    <submittedName>
        <fullName evidence="1">Uncharacterized protein</fullName>
    </submittedName>
</protein>
<accession>A0A921KLI3</accession>
<name>A0A921KLI3_9ACTN</name>
<dbReference type="PROSITE" id="PS51257">
    <property type="entry name" value="PROKAR_LIPOPROTEIN"/>
    <property type="match status" value="1"/>
</dbReference>
<evidence type="ECO:0000313" key="2">
    <source>
        <dbReference type="Proteomes" id="UP000697330"/>
    </source>
</evidence>
<sequence length="192" mass="21019">MKPRASRGIAIAAILAIVVVTFASCVTLPHDGERGPHADVPGARALASGEDGAVALTLGNYTWSFMNGSERRIEELRQIDPQEWRVDELAQVSVAEEATITVIFDERPLWAYARSWDEEELAAGSIADSPLFWRLRTLLDAAGSVGDEVPSSLEDGVLTFDVEPGRRYAISATYEQGFSGNDRTEYVFTVQK</sequence>
<dbReference type="Proteomes" id="UP000697330">
    <property type="component" value="Unassembled WGS sequence"/>
</dbReference>
<evidence type="ECO:0000313" key="1">
    <source>
        <dbReference type="EMBL" id="HJF45368.1"/>
    </source>
</evidence>
<dbReference type="AlphaFoldDB" id="A0A921KLI3"/>
<dbReference type="RefSeq" id="WP_274959146.1">
    <property type="nucleotide sequence ID" value="NZ_DYWQ01000092.1"/>
</dbReference>
<reference evidence="1" key="1">
    <citation type="journal article" date="2021" name="PeerJ">
        <title>Extensive microbial diversity within the chicken gut microbiome revealed by metagenomics and culture.</title>
        <authorList>
            <person name="Gilroy R."/>
            <person name="Ravi A."/>
            <person name="Getino M."/>
            <person name="Pursley I."/>
            <person name="Horton D.L."/>
            <person name="Alikhan N.F."/>
            <person name="Baker D."/>
            <person name="Gharbi K."/>
            <person name="Hall N."/>
            <person name="Watson M."/>
            <person name="Adriaenssens E.M."/>
            <person name="Foster-Nyarko E."/>
            <person name="Jarju S."/>
            <person name="Secka A."/>
            <person name="Antonio M."/>
            <person name="Oren A."/>
            <person name="Chaudhuri R.R."/>
            <person name="La Ragione R."/>
            <person name="Hildebrand F."/>
            <person name="Pallen M.J."/>
        </authorList>
    </citation>
    <scope>NUCLEOTIDE SEQUENCE</scope>
    <source>
        <strain evidence="1">CHK124-7917</strain>
    </source>
</reference>
<organism evidence="1 2">
    <name type="scientific">Thermophilibacter provencensis</name>
    <dbReference type="NCBI Taxonomy" id="1852386"/>
    <lineage>
        <taxon>Bacteria</taxon>
        <taxon>Bacillati</taxon>
        <taxon>Actinomycetota</taxon>
        <taxon>Coriobacteriia</taxon>
        <taxon>Coriobacteriales</taxon>
        <taxon>Atopobiaceae</taxon>
        <taxon>Thermophilibacter</taxon>
    </lineage>
</organism>
<comment type="caution">
    <text evidence="1">The sequence shown here is derived from an EMBL/GenBank/DDBJ whole genome shotgun (WGS) entry which is preliminary data.</text>
</comment>
<dbReference type="EMBL" id="DYWQ01000092">
    <property type="protein sequence ID" value="HJF45368.1"/>
    <property type="molecule type" value="Genomic_DNA"/>
</dbReference>
<proteinExistence type="predicted"/>
<gene>
    <name evidence="1" type="ORF">K8U72_06240</name>
</gene>